<keyword evidence="5 6" id="KW-0676">Redox-active center</keyword>
<proteinExistence type="inferred from homology"/>
<comment type="PTM">
    <text evidence="6">Under oxidizing conditions two disulfide bonds are formed involving the reactive cysteines. Under reducing conditions zinc is bound to the reactive cysteines and the protein is inactive.</text>
</comment>
<dbReference type="PANTHER" id="PTHR30111:SF1">
    <property type="entry name" value="33 KDA CHAPERONIN"/>
    <property type="match status" value="1"/>
</dbReference>
<dbReference type="GO" id="GO:0005737">
    <property type="term" value="C:cytoplasm"/>
    <property type="evidence" value="ECO:0007669"/>
    <property type="project" value="UniProtKB-SubCell"/>
</dbReference>
<dbReference type="NCBIfam" id="NF001033">
    <property type="entry name" value="PRK00114.1"/>
    <property type="match status" value="1"/>
</dbReference>
<evidence type="ECO:0000313" key="7">
    <source>
        <dbReference type="EMBL" id="NEV62127.1"/>
    </source>
</evidence>
<dbReference type="Gene3D" id="3.55.30.10">
    <property type="entry name" value="Hsp33 domain"/>
    <property type="match status" value="1"/>
</dbReference>
<dbReference type="HAMAP" id="MF_00117">
    <property type="entry name" value="HslO"/>
    <property type="match status" value="1"/>
</dbReference>
<accession>A0A6M0K0K4</accession>
<dbReference type="InterPro" id="IPR023212">
    <property type="entry name" value="Hsp33_helix_hairpin_bin_dom_sf"/>
</dbReference>
<dbReference type="GO" id="GO:0051082">
    <property type="term" value="F:unfolded protein binding"/>
    <property type="evidence" value="ECO:0007669"/>
    <property type="project" value="UniProtKB-UniRule"/>
</dbReference>
<comment type="similarity">
    <text evidence="6">Belongs to the HSP33 family.</text>
</comment>
<reference evidence="7 8" key="1">
    <citation type="submission" date="2020-02" db="EMBL/GenBank/DDBJ databases">
        <title>Genome sequences of Thiorhodococcus mannitoliphagus and Thiorhodococcus minor, purple sulfur photosynthetic bacteria in the gammaproteobacterial family, Chromatiaceae.</title>
        <authorList>
            <person name="Aviles F.A."/>
            <person name="Meyer T.E."/>
            <person name="Kyndt J.A."/>
        </authorList>
    </citation>
    <scope>NUCLEOTIDE SEQUENCE [LARGE SCALE GENOMIC DNA]</scope>
    <source>
        <strain evidence="7 8">DSM 11518</strain>
    </source>
</reference>
<evidence type="ECO:0000256" key="6">
    <source>
        <dbReference type="HAMAP-Rule" id="MF_00117"/>
    </source>
</evidence>
<protein>
    <recommendedName>
        <fullName evidence="6">33 kDa chaperonin</fullName>
    </recommendedName>
    <alternativeName>
        <fullName evidence="6">Heat shock protein 33 homolog</fullName>
        <shortName evidence="6">HSP33</shortName>
    </alternativeName>
</protein>
<dbReference type="SUPFAM" id="SSF118352">
    <property type="entry name" value="HSP33 redox switch-like"/>
    <property type="match status" value="1"/>
</dbReference>
<evidence type="ECO:0000256" key="1">
    <source>
        <dbReference type="ARBA" id="ARBA00022490"/>
    </source>
</evidence>
<feature type="disulfide bond" description="Redox-active" evidence="6">
    <location>
        <begin position="226"/>
        <end position="228"/>
    </location>
</feature>
<feature type="disulfide bond" description="Redox-active" evidence="6">
    <location>
        <begin position="259"/>
        <end position="262"/>
    </location>
</feature>
<dbReference type="AlphaFoldDB" id="A0A6M0K0K4"/>
<dbReference type="Proteomes" id="UP000483379">
    <property type="component" value="Unassembled WGS sequence"/>
</dbReference>
<keyword evidence="3 6" id="KW-1015">Disulfide bond</keyword>
<dbReference type="SUPFAM" id="SSF64397">
    <property type="entry name" value="Hsp33 domain"/>
    <property type="match status" value="1"/>
</dbReference>
<evidence type="ECO:0000256" key="3">
    <source>
        <dbReference type="ARBA" id="ARBA00023157"/>
    </source>
</evidence>
<gene>
    <name evidence="6 7" type="primary">hslO</name>
    <name evidence="7" type="ORF">G3446_09530</name>
</gene>
<dbReference type="EMBL" id="JAAIJQ010000022">
    <property type="protein sequence ID" value="NEV62127.1"/>
    <property type="molecule type" value="Genomic_DNA"/>
</dbReference>
<name>A0A6M0K0K4_9GAMM</name>
<organism evidence="7 8">
    <name type="scientific">Thiorhodococcus minor</name>
    <dbReference type="NCBI Taxonomy" id="57489"/>
    <lineage>
        <taxon>Bacteria</taxon>
        <taxon>Pseudomonadati</taxon>
        <taxon>Pseudomonadota</taxon>
        <taxon>Gammaproteobacteria</taxon>
        <taxon>Chromatiales</taxon>
        <taxon>Chromatiaceae</taxon>
        <taxon>Thiorhodococcus</taxon>
    </lineage>
</organism>
<evidence type="ECO:0000256" key="2">
    <source>
        <dbReference type="ARBA" id="ARBA00022833"/>
    </source>
</evidence>
<dbReference type="InterPro" id="IPR016153">
    <property type="entry name" value="Heat_shock_Hsp33_N"/>
</dbReference>
<keyword evidence="2 6" id="KW-0862">Zinc</keyword>
<comment type="subcellular location">
    <subcellularLocation>
        <location evidence="6">Cytoplasm</location>
    </subcellularLocation>
</comment>
<dbReference type="PANTHER" id="PTHR30111">
    <property type="entry name" value="33 KDA CHAPERONIN"/>
    <property type="match status" value="1"/>
</dbReference>
<dbReference type="RefSeq" id="WP_164452598.1">
    <property type="nucleotide sequence ID" value="NZ_JAAIJQ010000022.1"/>
</dbReference>
<dbReference type="GO" id="GO:0042026">
    <property type="term" value="P:protein refolding"/>
    <property type="evidence" value="ECO:0007669"/>
    <property type="project" value="TreeGrafter"/>
</dbReference>
<comment type="caution">
    <text evidence="7">The sequence shown here is derived from an EMBL/GenBank/DDBJ whole genome shotgun (WGS) entry which is preliminary data.</text>
</comment>
<dbReference type="Gene3D" id="1.10.287.480">
    <property type="entry name" value="helix hairpin bin"/>
    <property type="match status" value="1"/>
</dbReference>
<comment type="function">
    <text evidence="6">Redox regulated molecular chaperone. Protects both thermally unfolding and oxidatively damaged proteins from irreversible aggregation. Plays an important role in the bacterial defense system toward oxidative stress.</text>
</comment>
<keyword evidence="4 6" id="KW-0143">Chaperone</keyword>
<dbReference type="Gene3D" id="3.90.1280.10">
    <property type="entry name" value="HSP33 redox switch-like"/>
    <property type="match status" value="1"/>
</dbReference>
<evidence type="ECO:0000256" key="5">
    <source>
        <dbReference type="ARBA" id="ARBA00023284"/>
    </source>
</evidence>
<evidence type="ECO:0000313" key="8">
    <source>
        <dbReference type="Proteomes" id="UP000483379"/>
    </source>
</evidence>
<dbReference type="PIRSF" id="PIRSF005261">
    <property type="entry name" value="Heat_shock_Hsp33"/>
    <property type="match status" value="1"/>
</dbReference>
<keyword evidence="8" id="KW-1185">Reference proteome</keyword>
<dbReference type="Pfam" id="PF01430">
    <property type="entry name" value="HSP33"/>
    <property type="match status" value="1"/>
</dbReference>
<dbReference type="InterPro" id="IPR016154">
    <property type="entry name" value="Heat_shock_Hsp33_C"/>
</dbReference>
<sequence>MKDADTLSRFLFENAGIRGNLVHLDASWRAVLDAHSYPDAVQEPLGQALAAVALLAATIKFEGSLILQVQSAGPIRTLVAQATNARTLRGLARWQGDVPEQGSLAERFGEGRLVLTVQRPNAKPYQGVVPLEGADLSAAIEGYFSESEQLKTRLWLTANDQRAAGLLLQKMPNQGAKDEDWERVEMLAGTLTAGELRDLPSEDLLYRLFNEETVRLFEPEPVSFRCGCSRSRIEDTVKMLSEEEVDSILAEQGAIEVTCEFCNREYRFDPVDTRQLFAATTKHEPPQTRQ</sequence>
<dbReference type="CDD" id="cd00498">
    <property type="entry name" value="Hsp33"/>
    <property type="match status" value="1"/>
</dbReference>
<keyword evidence="1 6" id="KW-0963">Cytoplasm</keyword>
<evidence type="ECO:0000256" key="4">
    <source>
        <dbReference type="ARBA" id="ARBA00023186"/>
    </source>
</evidence>
<dbReference type="GO" id="GO:0044183">
    <property type="term" value="F:protein folding chaperone"/>
    <property type="evidence" value="ECO:0007669"/>
    <property type="project" value="TreeGrafter"/>
</dbReference>
<dbReference type="InterPro" id="IPR000397">
    <property type="entry name" value="Heat_shock_Hsp33"/>
</dbReference>